<protein>
    <submittedName>
        <fullName evidence="9">Predicted Zn-dependent peptidase</fullName>
    </submittedName>
</protein>
<gene>
    <name evidence="9" type="ORF">SAMN04490243_1738</name>
</gene>
<feature type="signal peptide" evidence="6">
    <location>
        <begin position="1"/>
        <end position="22"/>
    </location>
</feature>
<dbReference type="Gene3D" id="3.30.830.10">
    <property type="entry name" value="Metalloenzyme, LuxS/M16 peptidase-like"/>
    <property type="match status" value="2"/>
</dbReference>
<feature type="domain" description="Peptidase M16 N-terminal" evidence="7">
    <location>
        <begin position="48"/>
        <end position="167"/>
    </location>
</feature>
<evidence type="ECO:0000313" key="10">
    <source>
        <dbReference type="Proteomes" id="UP000199534"/>
    </source>
</evidence>
<dbReference type="SUPFAM" id="SSF63411">
    <property type="entry name" value="LuxS/MPP-like metallohydrolase"/>
    <property type="match status" value="2"/>
</dbReference>
<evidence type="ECO:0000256" key="4">
    <source>
        <dbReference type="ARBA" id="ARBA00022833"/>
    </source>
</evidence>
<keyword evidence="10" id="KW-1185">Reference proteome</keyword>
<dbReference type="EMBL" id="FOYQ01000002">
    <property type="protein sequence ID" value="SFR45794.1"/>
    <property type="molecule type" value="Genomic_DNA"/>
</dbReference>
<evidence type="ECO:0000256" key="3">
    <source>
        <dbReference type="ARBA" id="ARBA00022801"/>
    </source>
</evidence>
<dbReference type="OrthoDB" id="9811314at2"/>
<evidence type="ECO:0000256" key="5">
    <source>
        <dbReference type="ARBA" id="ARBA00023049"/>
    </source>
</evidence>
<dbReference type="GO" id="GO:0046872">
    <property type="term" value="F:metal ion binding"/>
    <property type="evidence" value="ECO:0007669"/>
    <property type="project" value="InterPro"/>
</dbReference>
<dbReference type="Pfam" id="PF00675">
    <property type="entry name" value="Peptidase_M16"/>
    <property type="match status" value="1"/>
</dbReference>
<keyword evidence="4" id="KW-0862">Zinc</keyword>
<keyword evidence="6" id="KW-0732">Signal</keyword>
<evidence type="ECO:0000256" key="1">
    <source>
        <dbReference type="ARBA" id="ARBA00007261"/>
    </source>
</evidence>
<name>A0A1I6GU74_9FLAO</name>
<dbReference type="GO" id="GO:0006508">
    <property type="term" value="P:proteolysis"/>
    <property type="evidence" value="ECO:0007669"/>
    <property type="project" value="UniProtKB-KW"/>
</dbReference>
<dbReference type="InterPro" id="IPR007863">
    <property type="entry name" value="Peptidase_M16_C"/>
</dbReference>
<dbReference type="InterPro" id="IPR011249">
    <property type="entry name" value="Metalloenz_LuxS/M16"/>
</dbReference>
<organism evidence="9 10">
    <name type="scientific">Robiginitalea myxolifaciens</name>
    <dbReference type="NCBI Taxonomy" id="400055"/>
    <lineage>
        <taxon>Bacteria</taxon>
        <taxon>Pseudomonadati</taxon>
        <taxon>Bacteroidota</taxon>
        <taxon>Flavobacteriia</taxon>
        <taxon>Flavobacteriales</taxon>
        <taxon>Flavobacteriaceae</taxon>
        <taxon>Robiginitalea</taxon>
    </lineage>
</organism>
<dbReference type="Pfam" id="PF05193">
    <property type="entry name" value="Peptidase_M16_C"/>
    <property type="match status" value="1"/>
</dbReference>
<keyword evidence="3" id="KW-0378">Hydrolase</keyword>
<keyword evidence="5" id="KW-0482">Metalloprotease</keyword>
<evidence type="ECO:0000256" key="2">
    <source>
        <dbReference type="ARBA" id="ARBA00022670"/>
    </source>
</evidence>
<dbReference type="InterPro" id="IPR011765">
    <property type="entry name" value="Pept_M16_N"/>
</dbReference>
<feature type="domain" description="Peptidase M16 C-terminal" evidence="8">
    <location>
        <begin position="205"/>
        <end position="384"/>
    </location>
</feature>
<dbReference type="RefSeq" id="WP_092982222.1">
    <property type="nucleotide sequence ID" value="NZ_FOYQ01000002.1"/>
</dbReference>
<proteinExistence type="inferred from homology"/>
<dbReference type="GO" id="GO:0008237">
    <property type="term" value="F:metallopeptidase activity"/>
    <property type="evidence" value="ECO:0007669"/>
    <property type="project" value="UniProtKB-KW"/>
</dbReference>
<evidence type="ECO:0000313" key="9">
    <source>
        <dbReference type="EMBL" id="SFR45794.1"/>
    </source>
</evidence>
<dbReference type="Proteomes" id="UP000199534">
    <property type="component" value="Unassembled WGS sequence"/>
</dbReference>
<dbReference type="InterPro" id="IPR050626">
    <property type="entry name" value="Peptidase_M16"/>
</dbReference>
<sequence>MKLSIKNLALATVSLLLLAACADEQDDKGGGSEFQVPVTYYKLDNGLKVILSKDTTSPTAIVAVYYNIGFRIEPKDRTGFAHLFEHMMFQGSDNLGKMEFIKLVQQNGGILNGSTRFDFTNYFEIVPSHKLETMLWAEADRMRGLNITQENLTNQQGVVKNEVKVNVLNQPYGGFPWLDMPQYANENWYNAHNFYGDLEDLDAANLEDVASFFKTYYAPNNAAIAVVGDFDETEAKAWIEQYFGDIPAAEQPPQPDISEPRQEEQKEFVKNDSLANKPAIALAYHMPERNSDEYYAMGLLDQILVQGDNSLLVQKLENELGYTSNVSGGINYLGNMFNYKGPMLWMFNLTYDNETTRDDIVTAVDGVMGELKESLTQEMLDRAIVKIRSQLYDNLGGSFGLGRADLLCSFALFDDDPARINTLESEFREIDLETVKRTIDEYLRVGNRTILVTNPLLAENTTTD</sequence>
<dbReference type="PROSITE" id="PS51257">
    <property type="entry name" value="PROKAR_LIPOPROTEIN"/>
    <property type="match status" value="1"/>
</dbReference>
<dbReference type="STRING" id="400055.SAMN04490243_1738"/>
<evidence type="ECO:0000259" key="7">
    <source>
        <dbReference type="Pfam" id="PF00675"/>
    </source>
</evidence>
<dbReference type="PANTHER" id="PTHR43690:SF17">
    <property type="entry name" value="PROTEIN YHJJ"/>
    <property type="match status" value="1"/>
</dbReference>
<accession>A0A1I6GU74</accession>
<keyword evidence="2" id="KW-0645">Protease</keyword>
<evidence type="ECO:0000259" key="8">
    <source>
        <dbReference type="Pfam" id="PF05193"/>
    </source>
</evidence>
<evidence type="ECO:0000256" key="6">
    <source>
        <dbReference type="SAM" id="SignalP"/>
    </source>
</evidence>
<dbReference type="PANTHER" id="PTHR43690">
    <property type="entry name" value="NARDILYSIN"/>
    <property type="match status" value="1"/>
</dbReference>
<dbReference type="AlphaFoldDB" id="A0A1I6GU74"/>
<reference evidence="9 10" key="1">
    <citation type="submission" date="2016-10" db="EMBL/GenBank/DDBJ databases">
        <authorList>
            <person name="de Groot N.N."/>
        </authorList>
    </citation>
    <scope>NUCLEOTIDE SEQUENCE [LARGE SCALE GENOMIC DNA]</scope>
    <source>
        <strain evidence="9 10">DSM 21019</strain>
    </source>
</reference>
<comment type="similarity">
    <text evidence="1">Belongs to the peptidase M16 family.</text>
</comment>
<feature type="chain" id="PRO_5011499421" evidence="6">
    <location>
        <begin position="23"/>
        <end position="464"/>
    </location>
</feature>